<dbReference type="Proteomes" id="UP000263012">
    <property type="component" value="Chromosome"/>
</dbReference>
<name>A0A343TMQ9_9EURY</name>
<proteinExistence type="predicted"/>
<organism evidence="1 2">
    <name type="scientific">Halalkaliarchaeum desulfuricum</name>
    <dbReference type="NCBI Taxonomy" id="2055893"/>
    <lineage>
        <taxon>Archaea</taxon>
        <taxon>Methanobacteriati</taxon>
        <taxon>Methanobacteriota</taxon>
        <taxon>Stenosarchaea group</taxon>
        <taxon>Halobacteria</taxon>
        <taxon>Halobacteriales</taxon>
        <taxon>Haloferacaceae</taxon>
        <taxon>Halalkaliarchaeum</taxon>
    </lineage>
</organism>
<dbReference type="RefSeq" id="WP_119820557.1">
    <property type="nucleotide sequence ID" value="NZ_CP025066.1"/>
</dbReference>
<dbReference type="OrthoDB" id="137379at2157"/>
<dbReference type="EMBL" id="CP025066">
    <property type="protein sequence ID" value="AUX10381.1"/>
    <property type="molecule type" value="Genomic_DNA"/>
</dbReference>
<evidence type="ECO:0000313" key="2">
    <source>
        <dbReference type="Proteomes" id="UP000263012"/>
    </source>
</evidence>
<gene>
    <name evidence="1" type="ORF">AArcSl_2766</name>
</gene>
<keyword evidence="2" id="KW-1185">Reference proteome</keyword>
<reference evidence="2" key="1">
    <citation type="submission" date="2017-11" db="EMBL/GenBank/DDBJ databases">
        <title>Phenotypic and genomic properties of facultatively anaerobic sulfur-reducing natronoarchaea from hypersaline soda lakes.</title>
        <authorList>
            <person name="Sorokin D.Y."/>
            <person name="Kublanov I.V."/>
            <person name="Roman P."/>
            <person name="Sinninghe Damste J.S."/>
            <person name="Golyshin P.N."/>
            <person name="Rojo D."/>
            <person name="Ciordia S."/>
            <person name="Mena M.D.C."/>
            <person name="Ferrer M."/>
            <person name="Messina E."/>
            <person name="Smedile F."/>
            <person name="La Spada G."/>
            <person name="La Cono V."/>
            <person name="Yakimov M.M."/>
        </authorList>
    </citation>
    <scope>NUCLEOTIDE SEQUENCE [LARGE SCALE GENOMIC DNA]</scope>
    <source>
        <strain evidence="2">AArc-Sl</strain>
    </source>
</reference>
<sequence>MISVGVGKADPDTIQQITSTDLDIYTAANIDERHDIFAAIGETIRTGEGLLFEGSFTDAMPELESGNGIILNDRTNDLEETWYFAKSVTKRIVLEWWLPTGDGNKVQTDRLEFYLEFYTDQFRHNEIEA</sequence>
<dbReference type="GeneID" id="37879123"/>
<accession>A0A343TMQ9</accession>
<protein>
    <submittedName>
        <fullName evidence="1">von Willebrand factor type A</fullName>
    </submittedName>
</protein>
<dbReference type="AlphaFoldDB" id="A0A343TMQ9"/>
<evidence type="ECO:0000313" key="1">
    <source>
        <dbReference type="EMBL" id="AUX10381.1"/>
    </source>
</evidence>
<dbReference type="KEGG" id="hdf:AArcSl_2766"/>